<reference evidence="4" key="1">
    <citation type="submission" date="2018-06" db="EMBL/GenBank/DDBJ databases">
        <authorList>
            <consortium name="Pathogen Informatics"/>
        </authorList>
    </citation>
    <scope>NUCLEOTIDE SEQUENCE [LARGE SCALE GENOMIC DNA]</scope>
    <source>
        <strain evidence="4">NCTC10115</strain>
    </source>
</reference>
<sequence length="62" mass="6951">MFKSILDDPNNYVPYTDAPDFRSGSFRQSLDSTLVSANSSKSNFDTFMNNLDKAVPTIVKQN</sequence>
<gene>
    <name evidence="3" type="ORF">NCTC10115_00066</name>
</gene>
<dbReference type="AlphaFoldDB" id="A0A3B0PCY6"/>
<accession>A0A3B0PCY6</accession>
<feature type="domain" description="Mycoplasma lipoprotein C-terminal" evidence="2">
    <location>
        <begin position="1"/>
        <end position="39"/>
    </location>
</feature>
<dbReference type="Proteomes" id="UP000260136">
    <property type="component" value="Chromosome"/>
</dbReference>
<evidence type="ECO:0000259" key="2">
    <source>
        <dbReference type="Pfam" id="PF03202"/>
    </source>
</evidence>
<dbReference type="Pfam" id="PF03202">
    <property type="entry name" value="Lipoprotein_10"/>
    <property type="match status" value="1"/>
</dbReference>
<evidence type="ECO:0000256" key="1">
    <source>
        <dbReference type="ARBA" id="ARBA00009031"/>
    </source>
</evidence>
<protein>
    <recommendedName>
        <fullName evidence="2">Mycoplasma lipoprotein C-terminal domain-containing protein</fullName>
    </recommendedName>
</protein>
<evidence type="ECO:0000313" key="4">
    <source>
        <dbReference type="Proteomes" id="UP000260136"/>
    </source>
</evidence>
<evidence type="ECO:0000313" key="3">
    <source>
        <dbReference type="EMBL" id="SYV93777.1"/>
    </source>
</evidence>
<dbReference type="EMBL" id="LS991952">
    <property type="protein sequence ID" value="SYV93777.1"/>
    <property type="molecule type" value="Genomic_DNA"/>
</dbReference>
<dbReference type="InterPro" id="IPR004890">
    <property type="entry name" value="Lipoprotein_10_C"/>
</dbReference>
<proteinExistence type="inferred from homology"/>
<name>A0A3B0PCY6_MYCGL</name>
<organism evidence="3 4">
    <name type="scientific">Mycoplasmoides gallisepticum</name>
    <name type="common">Mycoplasma gallisepticum</name>
    <dbReference type="NCBI Taxonomy" id="2096"/>
    <lineage>
        <taxon>Bacteria</taxon>
        <taxon>Bacillati</taxon>
        <taxon>Mycoplasmatota</taxon>
        <taxon>Mycoplasmoidales</taxon>
        <taxon>Mycoplasmoidaceae</taxon>
        <taxon>Mycoplasmoides</taxon>
    </lineage>
</organism>
<comment type="similarity">
    <text evidence="1">Belongs to the MG185/MG260 family.</text>
</comment>